<evidence type="ECO:0000313" key="1">
    <source>
        <dbReference type="EMBL" id="SPC96859.1"/>
    </source>
</evidence>
<dbReference type="EMBL" id="OIVN01001711">
    <property type="protein sequence ID" value="SPC96859.1"/>
    <property type="molecule type" value="Genomic_DNA"/>
</dbReference>
<sequence length="189" mass="20721">MTLQRLFSYSRPSSHLLTLGVALAVAPAVVLANALVETQHRLFPYSFPCPFPSPSESRAAKVSGKDARFPQTAPTDVAVKSVDGSQSSRELEDLQKGRTDRTWHRFGAGLGGSNAFVSRNHVAFQAPSDLRTRGELVTLCLEGCYSFQSVVLGEVTRPQTPYIRVGEHLCVTHDWLGELPCPALVRDKR</sequence>
<accession>A0A2N9GBV8</accession>
<gene>
    <name evidence="1" type="ORF">FSB_LOCUS24741</name>
</gene>
<protein>
    <submittedName>
        <fullName evidence="1">Uncharacterized protein</fullName>
    </submittedName>
</protein>
<organism evidence="1">
    <name type="scientific">Fagus sylvatica</name>
    <name type="common">Beechnut</name>
    <dbReference type="NCBI Taxonomy" id="28930"/>
    <lineage>
        <taxon>Eukaryota</taxon>
        <taxon>Viridiplantae</taxon>
        <taxon>Streptophyta</taxon>
        <taxon>Embryophyta</taxon>
        <taxon>Tracheophyta</taxon>
        <taxon>Spermatophyta</taxon>
        <taxon>Magnoliopsida</taxon>
        <taxon>eudicotyledons</taxon>
        <taxon>Gunneridae</taxon>
        <taxon>Pentapetalae</taxon>
        <taxon>rosids</taxon>
        <taxon>fabids</taxon>
        <taxon>Fagales</taxon>
        <taxon>Fagaceae</taxon>
        <taxon>Fagus</taxon>
    </lineage>
</organism>
<reference evidence="1" key="1">
    <citation type="submission" date="2018-02" db="EMBL/GenBank/DDBJ databases">
        <authorList>
            <person name="Cohen D.B."/>
            <person name="Kent A.D."/>
        </authorList>
    </citation>
    <scope>NUCLEOTIDE SEQUENCE</scope>
</reference>
<name>A0A2N9GBV8_FAGSY</name>
<proteinExistence type="predicted"/>
<dbReference type="AlphaFoldDB" id="A0A2N9GBV8"/>